<name>A0A2W4TN86_9CYAN</name>
<organism evidence="2 3">
    <name type="scientific">Leptolyngbya foveolarum</name>
    <dbReference type="NCBI Taxonomy" id="47253"/>
    <lineage>
        <taxon>Bacteria</taxon>
        <taxon>Bacillati</taxon>
        <taxon>Cyanobacteriota</taxon>
        <taxon>Cyanophyceae</taxon>
        <taxon>Leptolyngbyales</taxon>
        <taxon>Leptolyngbyaceae</taxon>
        <taxon>Leptolyngbya group</taxon>
        <taxon>Leptolyngbya</taxon>
    </lineage>
</organism>
<dbReference type="PROSITE" id="PS50005">
    <property type="entry name" value="TPR"/>
    <property type="match status" value="3"/>
</dbReference>
<gene>
    <name evidence="2" type="ORF">DCF25_20600</name>
</gene>
<reference evidence="2 3" key="2">
    <citation type="submission" date="2018-06" db="EMBL/GenBank/DDBJ databases">
        <title>Metagenomic assembly of (sub)arctic Cyanobacteria and their associated microbiome from non-axenic cultures.</title>
        <authorList>
            <person name="Baurain D."/>
        </authorList>
    </citation>
    <scope>NUCLEOTIDE SEQUENCE [LARGE SCALE GENOMIC DNA]</scope>
    <source>
        <strain evidence="2">ULC129bin1</strain>
    </source>
</reference>
<feature type="repeat" description="TPR" evidence="1">
    <location>
        <begin position="17"/>
        <end position="50"/>
    </location>
</feature>
<dbReference type="InterPro" id="IPR019734">
    <property type="entry name" value="TPR_rpt"/>
</dbReference>
<dbReference type="Pfam" id="PF13181">
    <property type="entry name" value="TPR_8"/>
    <property type="match status" value="3"/>
</dbReference>
<evidence type="ECO:0000256" key="1">
    <source>
        <dbReference type="PROSITE-ProRule" id="PRU00339"/>
    </source>
</evidence>
<protein>
    <recommendedName>
        <fullName evidence="4">Tetratricopeptide repeat protein</fullName>
    </recommendedName>
</protein>
<dbReference type="AlphaFoldDB" id="A0A2W4TN86"/>
<evidence type="ECO:0008006" key="4">
    <source>
        <dbReference type="Google" id="ProtNLM"/>
    </source>
</evidence>
<evidence type="ECO:0000313" key="2">
    <source>
        <dbReference type="EMBL" id="PZO10626.1"/>
    </source>
</evidence>
<dbReference type="SUPFAM" id="SSF48452">
    <property type="entry name" value="TPR-like"/>
    <property type="match status" value="1"/>
</dbReference>
<dbReference type="SMART" id="SM00028">
    <property type="entry name" value="TPR"/>
    <property type="match status" value="4"/>
</dbReference>
<reference evidence="3" key="1">
    <citation type="submission" date="2018-04" db="EMBL/GenBank/DDBJ databases">
        <authorList>
            <person name="Cornet L."/>
        </authorList>
    </citation>
    <scope>NUCLEOTIDE SEQUENCE [LARGE SCALE GENOMIC DNA]</scope>
</reference>
<proteinExistence type="predicted"/>
<keyword evidence="1" id="KW-0802">TPR repeat</keyword>
<dbReference type="InterPro" id="IPR011990">
    <property type="entry name" value="TPR-like_helical_dom_sf"/>
</dbReference>
<feature type="repeat" description="TPR" evidence="1">
    <location>
        <begin position="76"/>
        <end position="109"/>
    </location>
</feature>
<dbReference type="Proteomes" id="UP000249354">
    <property type="component" value="Unassembled WGS sequence"/>
</dbReference>
<evidence type="ECO:0000313" key="3">
    <source>
        <dbReference type="Proteomes" id="UP000249354"/>
    </source>
</evidence>
<feature type="repeat" description="TPR" evidence="1">
    <location>
        <begin position="210"/>
        <end position="243"/>
    </location>
</feature>
<sequence>MANPDEVAEPYRPEEEYDELMRLGFASFQTGDYADAANYFRSALYVAPQDREATTAYWNAVNELQNPDLTGRAAVYEENMEAGYDATEANEYEQAIESFQAALEIRPNDYYAAQALRNVYTYLNRGENADSPSDVPLAYNVYAGETPYDRYMRLGYAAAQREDFSSAITYFRSALYDRNNDRQATIAYWNAIDGLRDGEFGTDENPESVYDQYMRLGYDATNRNNYTQAMKFFEQALGERPEDGYALQAIRNVQTYMKDVTAK</sequence>
<accession>A0A2W4TN86</accession>
<comment type="caution">
    <text evidence="2">The sequence shown here is derived from an EMBL/GenBank/DDBJ whole genome shotgun (WGS) entry which is preliminary data.</text>
</comment>
<dbReference type="EMBL" id="QBMC01000216">
    <property type="protein sequence ID" value="PZO10626.1"/>
    <property type="molecule type" value="Genomic_DNA"/>
</dbReference>
<dbReference type="Gene3D" id="1.25.40.10">
    <property type="entry name" value="Tetratricopeptide repeat domain"/>
    <property type="match status" value="2"/>
</dbReference>